<dbReference type="SUPFAM" id="SSF56672">
    <property type="entry name" value="DNA/RNA polymerases"/>
    <property type="match status" value="1"/>
</dbReference>
<evidence type="ECO:0000256" key="2">
    <source>
        <dbReference type="ARBA" id="ARBA00022695"/>
    </source>
</evidence>
<dbReference type="EMBL" id="OX395132">
    <property type="protein sequence ID" value="CAI5779117.1"/>
    <property type="molecule type" value="Genomic_DNA"/>
</dbReference>
<dbReference type="Pfam" id="PF17917">
    <property type="entry name" value="RT_RNaseH"/>
    <property type="match status" value="1"/>
</dbReference>
<evidence type="ECO:0000256" key="1">
    <source>
        <dbReference type="ARBA" id="ARBA00022679"/>
    </source>
</evidence>
<dbReference type="InterPro" id="IPR041373">
    <property type="entry name" value="RT_RNaseH"/>
</dbReference>
<dbReference type="Gene3D" id="3.30.420.10">
    <property type="entry name" value="Ribonuclease H-like superfamily/Ribonuclease H"/>
    <property type="match status" value="1"/>
</dbReference>
<evidence type="ECO:0000256" key="5">
    <source>
        <dbReference type="ARBA" id="ARBA00022801"/>
    </source>
</evidence>
<dbReference type="PANTHER" id="PTHR33166">
    <property type="entry name" value="GAG_P30 DOMAIN-CONTAINING PROTEIN"/>
    <property type="match status" value="1"/>
</dbReference>
<dbReference type="Gene3D" id="3.10.20.370">
    <property type="match status" value="1"/>
</dbReference>
<dbReference type="Gene3D" id="1.10.375.10">
    <property type="entry name" value="Human Immunodeficiency Virus Type 1 Capsid Protein"/>
    <property type="match status" value="1"/>
</dbReference>
<dbReference type="Proteomes" id="UP001178461">
    <property type="component" value="Chromosome 7"/>
</dbReference>
<accession>A0AA35KIW0</accession>
<name>A0AA35KIW0_9SAUR</name>
<gene>
    <name evidence="8" type="ORF">PODLI_1B038416</name>
</gene>
<dbReference type="InterPro" id="IPR036397">
    <property type="entry name" value="RNaseH_sf"/>
</dbReference>
<dbReference type="InterPro" id="IPR003036">
    <property type="entry name" value="Gag_P30"/>
</dbReference>
<keyword evidence="6" id="KW-0695">RNA-directed DNA polymerase</keyword>
<dbReference type="GO" id="GO:0003964">
    <property type="term" value="F:RNA-directed DNA polymerase activity"/>
    <property type="evidence" value="ECO:0007669"/>
    <property type="project" value="UniProtKB-KW"/>
</dbReference>
<dbReference type="SUPFAM" id="SSF53098">
    <property type="entry name" value="Ribonuclease H-like"/>
    <property type="match status" value="1"/>
</dbReference>
<feature type="domain" description="RNase H type-1" evidence="7">
    <location>
        <begin position="310"/>
        <end position="450"/>
    </location>
</feature>
<keyword evidence="3" id="KW-0540">Nuclease</keyword>
<keyword evidence="1" id="KW-0808">Transferase</keyword>
<dbReference type="GO" id="GO:0004523">
    <property type="term" value="F:RNA-DNA hybrid ribonuclease activity"/>
    <property type="evidence" value="ECO:0007669"/>
    <property type="project" value="InterPro"/>
</dbReference>
<dbReference type="InterPro" id="IPR002156">
    <property type="entry name" value="RNaseH_domain"/>
</dbReference>
<dbReference type="SUPFAM" id="SSF47943">
    <property type="entry name" value="Retrovirus capsid protein, N-terminal core domain"/>
    <property type="match status" value="1"/>
</dbReference>
<keyword evidence="2" id="KW-0548">Nucleotidyltransferase</keyword>
<evidence type="ECO:0000313" key="8">
    <source>
        <dbReference type="EMBL" id="CAI5779117.1"/>
    </source>
</evidence>
<evidence type="ECO:0000256" key="4">
    <source>
        <dbReference type="ARBA" id="ARBA00022759"/>
    </source>
</evidence>
<keyword evidence="5" id="KW-0378">Hydrolase</keyword>
<dbReference type="AlphaFoldDB" id="A0AA35KIW0"/>
<keyword evidence="9" id="KW-1185">Reference proteome</keyword>
<evidence type="ECO:0000256" key="3">
    <source>
        <dbReference type="ARBA" id="ARBA00022722"/>
    </source>
</evidence>
<dbReference type="InterPro" id="IPR043502">
    <property type="entry name" value="DNA/RNA_pol_sf"/>
</dbReference>
<organism evidence="8 9">
    <name type="scientific">Podarcis lilfordi</name>
    <name type="common">Lilford's wall lizard</name>
    <dbReference type="NCBI Taxonomy" id="74358"/>
    <lineage>
        <taxon>Eukaryota</taxon>
        <taxon>Metazoa</taxon>
        <taxon>Chordata</taxon>
        <taxon>Craniata</taxon>
        <taxon>Vertebrata</taxon>
        <taxon>Euteleostomi</taxon>
        <taxon>Lepidosauria</taxon>
        <taxon>Squamata</taxon>
        <taxon>Bifurcata</taxon>
        <taxon>Unidentata</taxon>
        <taxon>Episquamata</taxon>
        <taxon>Laterata</taxon>
        <taxon>Lacertibaenia</taxon>
        <taxon>Lacertidae</taxon>
        <taxon>Podarcis</taxon>
    </lineage>
</organism>
<dbReference type="PROSITE" id="PS50879">
    <property type="entry name" value="RNASE_H_1"/>
    <property type="match status" value="1"/>
</dbReference>
<evidence type="ECO:0000256" key="6">
    <source>
        <dbReference type="ARBA" id="ARBA00022918"/>
    </source>
</evidence>
<evidence type="ECO:0000313" key="9">
    <source>
        <dbReference type="Proteomes" id="UP001178461"/>
    </source>
</evidence>
<dbReference type="InterPro" id="IPR050462">
    <property type="entry name" value="Retroviral_Gag-Pol_poly"/>
</dbReference>
<proteinExistence type="predicted"/>
<dbReference type="InterPro" id="IPR040643">
    <property type="entry name" value="MLVIN_C"/>
</dbReference>
<dbReference type="Pfam" id="PF00075">
    <property type="entry name" value="RNase_H"/>
    <property type="match status" value="1"/>
</dbReference>
<evidence type="ECO:0000259" key="7">
    <source>
        <dbReference type="PROSITE" id="PS50879"/>
    </source>
</evidence>
<dbReference type="Pfam" id="PF18697">
    <property type="entry name" value="MLVIN_C"/>
    <property type="match status" value="1"/>
</dbReference>
<dbReference type="GO" id="GO:0003676">
    <property type="term" value="F:nucleic acid binding"/>
    <property type="evidence" value="ECO:0007669"/>
    <property type="project" value="InterPro"/>
</dbReference>
<keyword evidence="4" id="KW-0255">Endonuclease</keyword>
<dbReference type="InterPro" id="IPR008919">
    <property type="entry name" value="Retrov_capsid_N"/>
</dbReference>
<reference evidence="8" key="1">
    <citation type="submission" date="2022-12" db="EMBL/GenBank/DDBJ databases">
        <authorList>
            <person name="Alioto T."/>
            <person name="Alioto T."/>
            <person name="Gomez Garrido J."/>
        </authorList>
    </citation>
    <scope>NUCLEOTIDE SEQUENCE</scope>
</reference>
<dbReference type="GO" id="GO:0019068">
    <property type="term" value="P:virion assembly"/>
    <property type="evidence" value="ECO:0007669"/>
    <property type="project" value="InterPro"/>
</dbReference>
<sequence>MQYWEVKEDQRVAAPVPGQGVQQVVPSETKFPLGDPNWDINDANHRTHLIDLKEMILEGIRRAVPQSTNLTKAFEVNQMKEESPGDFIQRIRDHLTKYSGVAPDSPAFDNLLKMQFVTKAWPDIQKKLQKMNWQDAAIIDLIEDEEQIDPMVWADGKMPFHLYVTISSQTAVGVLAQKRGRYQPVAYLSRTLEPVVRAWPTCIQVVAAAAELVVESRKLTFGGALIVHSPHQISTVLTGAASTWMTDGRLTHYETVLRTSPDITLGTDRNLNPAEFLIGERKEWEPDEHDCLGTIQLMAKVREDLSETPLTMGERWYIDGSSYVKEGKRKSGYAVVKEDGEVIESGALPANWSAQKSEIMALTRALELARGLEVTIWTDSRYAWGVVHTFGRTWRDRGRGILAQRPPLLEQQHSFQPGDLVLIKTWKAEKLSPGWDGPFRVLLITESAVRTREYGWTHYHRVKRAPPERWTAIPSLDDPLKIRITKSGTGNQGRTVRQ</sequence>
<dbReference type="Pfam" id="PF02093">
    <property type="entry name" value="Gag_p30"/>
    <property type="match status" value="1"/>
</dbReference>
<dbReference type="InterPro" id="IPR012337">
    <property type="entry name" value="RNaseH-like_sf"/>
</dbReference>
<protein>
    <recommendedName>
        <fullName evidence="7">RNase H type-1 domain-containing protein</fullName>
    </recommendedName>
</protein>
<dbReference type="Gene3D" id="2.30.30.850">
    <property type="match status" value="1"/>
</dbReference>